<keyword evidence="2 3" id="KW-0711">Selenium</keyword>
<comment type="pathway">
    <text evidence="3">Organosulfur degradation.</text>
</comment>
<keyword evidence="3" id="KW-0653">Protein transport</keyword>
<dbReference type="PANTHER" id="PTHR23300:SF0">
    <property type="entry name" value="METHANETHIOL OXIDASE"/>
    <property type="match status" value="1"/>
</dbReference>
<dbReference type="EC" id="1.8.3.4" evidence="3"/>
<reference evidence="4" key="2">
    <citation type="submission" date="2025-08" db="UniProtKB">
        <authorList>
            <consortium name="Ensembl"/>
        </authorList>
    </citation>
    <scope>IDENTIFICATION</scope>
</reference>
<comment type="subcellular location">
    <subcellularLocation>
        <location evidence="3">Nucleus</location>
    </subcellularLocation>
    <subcellularLocation>
        <location evidence="3">Cytoplasm</location>
        <location evidence="3">Cytosol</location>
    </subcellularLocation>
    <subcellularLocation>
        <location evidence="3">Membrane</location>
        <topology evidence="3">Peripheral membrane protein</topology>
    </subcellularLocation>
    <text evidence="3">May associate with Golgi membrane. May associate with the membrane of autophagosomes.</text>
</comment>
<keyword evidence="3" id="KW-0472">Membrane</keyword>
<keyword evidence="3" id="KW-0539">Nucleus</keyword>
<proteinExistence type="inferred from homology"/>
<evidence type="ECO:0000256" key="1">
    <source>
        <dbReference type="ARBA" id="ARBA00005606"/>
    </source>
</evidence>
<dbReference type="PANTHER" id="PTHR23300">
    <property type="entry name" value="METHANETHIOL OXIDASE"/>
    <property type="match status" value="1"/>
</dbReference>
<protein>
    <recommendedName>
        <fullName evidence="3">Methanethiol oxidase</fullName>
        <shortName evidence="3">MTO</shortName>
        <ecNumber evidence="3">1.8.3.4</ecNumber>
    </recommendedName>
    <alternativeName>
        <fullName evidence="3">Selenium-binding protein 1</fullName>
    </alternativeName>
</protein>
<dbReference type="GO" id="GO:0005634">
    <property type="term" value="C:nucleus"/>
    <property type="evidence" value="ECO:0007669"/>
    <property type="project" value="UniProtKB-SubCell"/>
</dbReference>
<keyword evidence="3" id="KW-0813">Transport</keyword>
<reference evidence="4" key="3">
    <citation type="submission" date="2025-09" db="UniProtKB">
        <authorList>
            <consortium name="Ensembl"/>
        </authorList>
    </citation>
    <scope>IDENTIFICATION</scope>
</reference>
<keyword evidence="5" id="KW-1185">Reference proteome</keyword>
<sequence>MSKKVTMDRRSTCGTGPLTSGYSPWTWGRRAPFLLEIRFLHDPTATEGYVGCALQGTVFRFYRTPKGDWAAEVIHVPSKKVEGWALPVMLSLITDILISLDDHFLYFSNWLHGDIRQYDITDRRNPRLAGQVRSQVYNMPDLIILHPPKMFNLTGNGLGQRGIKNDKCI</sequence>
<dbReference type="GO" id="GO:0005829">
    <property type="term" value="C:cytosol"/>
    <property type="evidence" value="ECO:0007669"/>
    <property type="project" value="UniProtKB-SubCell"/>
</dbReference>
<dbReference type="GO" id="GO:0008430">
    <property type="term" value="F:selenium binding"/>
    <property type="evidence" value="ECO:0007669"/>
    <property type="project" value="UniProtKB-UniRule"/>
</dbReference>
<name>A0A4W5JZR4_9TELE</name>
<keyword evidence="3" id="KW-0560">Oxidoreductase</keyword>
<dbReference type="GO" id="GO:0016020">
    <property type="term" value="C:membrane"/>
    <property type="evidence" value="ECO:0007669"/>
    <property type="project" value="UniProtKB-SubCell"/>
</dbReference>
<dbReference type="AlphaFoldDB" id="A0A4W5JZR4"/>
<dbReference type="InterPro" id="IPR008826">
    <property type="entry name" value="Se-bd"/>
</dbReference>
<dbReference type="GO" id="GO:0015031">
    <property type="term" value="P:protein transport"/>
    <property type="evidence" value="ECO:0007669"/>
    <property type="project" value="UniProtKB-UniRule"/>
</dbReference>
<dbReference type="GO" id="GO:0018549">
    <property type="term" value="F:methanethiol oxidase activity"/>
    <property type="evidence" value="ECO:0007669"/>
    <property type="project" value="UniProtKB-UniRule"/>
</dbReference>
<comment type="similarity">
    <text evidence="1 3">Belongs to the selenium-binding protein family.</text>
</comment>
<dbReference type="Pfam" id="PF05694">
    <property type="entry name" value="SBP56"/>
    <property type="match status" value="1"/>
</dbReference>
<dbReference type="GeneTree" id="ENSGT00390000014244"/>
<evidence type="ECO:0000313" key="5">
    <source>
        <dbReference type="Proteomes" id="UP000314982"/>
    </source>
</evidence>
<dbReference type="SUPFAM" id="SSF75011">
    <property type="entry name" value="3-carboxy-cis,cis-mucoante lactonizing enzyme"/>
    <property type="match status" value="1"/>
</dbReference>
<organism evidence="4 5">
    <name type="scientific">Hucho hucho</name>
    <name type="common">huchen</name>
    <dbReference type="NCBI Taxonomy" id="62062"/>
    <lineage>
        <taxon>Eukaryota</taxon>
        <taxon>Metazoa</taxon>
        <taxon>Chordata</taxon>
        <taxon>Craniata</taxon>
        <taxon>Vertebrata</taxon>
        <taxon>Euteleostomi</taxon>
        <taxon>Actinopterygii</taxon>
        <taxon>Neopterygii</taxon>
        <taxon>Teleostei</taxon>
        <taxon>Protacanthopterygii</taxon>
        <taxon>Salmoniformes</taxon>
        <taxon>Salmonidae</taxon>
        <taxon>Salmoninae</taxon>
        <taxon>Hucho</taxon>
    </lineage>
</organism>
<evidence type="ECO:0000313" key="4">
    <source>
        <dbReference type="Ensembl" id="ENSHHUP00000010543.1"/>
    </source>
</evidence>
<keyword evidence="3" id="KW-0963">Cytoplasm</keyword>
<keyword evidence="3" id="KW-0007">Acetylation</keyword>
<dbReference type="Ensembl" id="ENSHHUT00000010879.1">
    <property type="protein sequence ID" value="ENSHHUP00000010543.1"/>
    <property type="gene ID" value="ENSHHUG00000006374.1"/>
</dbReference>
<accession>A0A4W5JZR4</accession>
<evidence type="ECO:0000256" key="2">
    <source>
        <dbReference type="ARBA" id="ARBA00023266"/>
    </source>
</evidence>
<comment type="catalytic activity">
    <reaction evidence="3">
        <text>methanethiol + O2 + H2O = hydrogen sulfide + formaldehyde + H2O2 + H(+)</text>
        <dbReference type="Rhea" id="RHEA:11812"/>
        <dbReference type="ChEBI" id="CHEBI:15377"/>
        <dbReference type="ChEBI" id="CHEBI:15378"/>
        <dbReference type="ChEBI" id="CHEBI:15379"/>
        <dbReference type="ChEBI" id="CHEBI:16007"/>
        <dbReference type="ChEBI" id="CHEBI:16240"/>
        <dbReference type="ChEBI" id="CHEBI:16842"/>
        <dbReference type="ChEBI" id="CHEBI:29919"/>
        <dbReference type="EC" id="1.8.3.4"/>
    </reaction>
</comment>
<dbReference type="Proteomes" id="UP000314982">
    <property type="component" value="Unassembled WGS sequence"/>
</dbReference>
<comment type="function">
    <text evidence="3">Catalyzes the oxidation of methanethiol, an organosulfur compound known to be produced in substantial amounts by gut bacteria. Selenium-binding protein which may be involved in the sensing of reactive xenobiotics in the cytoplasm. May be involved in intra-Golgi protein transport.</text>
</comment>
<reference evidence="5" key="1">
    <citation type="submission" date="2018-06" db="EMBL/GenBank/DDBJ databases">
        <title>Genome assembly of Danube salmon.</title>
        <authorList>
            <person name="Macqueen D.J."/>
            <person name="Gundappa M.K."/>
        </authorList>
    </citation>
    <scope>NUCLEOTIDE SEQUENCE [LARGE SCALE GENOMIC DNA]</scope>
</reference>
<evidence type="ECO:0000256" key="3">
    <source>
        <dbReference type="RuleBase" id="RU369071"/>
    </source>
</evidence>